<feature type="compositionally biased region" description="Polar residues" evidence="1">
    <location>
        <begin position="14"/>
        <end position="30"/>
    </location>
</feature>
<evidence type="ECO:0000256" key="1">
    <source>
        <dbReference type="SAM" id="MobiDB-lite"/>
    </source>
</evidence>
<proteinExistence type="predicted"/>
<organism evidence="2">
    <name type="scientific">Eutreptiella gymnastica</name>
    <dbReference type="NCBI Taxonomy" id="73025"/>
    <lineage>
        <taxon>Eukaryota</taxon>
        <taxon>Discoba</taxon>
        <taxon>Euglenozoa</taxon>
        <taxon>Euglenida</taxon>
        <taxon>Spirocuta</taxon>
        <taxon>Euglenophyceae</taxon>
        <taxon>Eutreptiales</taxon>
        <taxon>Eutreptiaceae</taxon>
        <taxon>Eutreptiella</taxon>
    </lineage>
</organism>
<dbReference type="AlphaFoldDB" id="A0A7S4G335"/>
<evidence type="ECO:0000313" key="2">
    <source>
        <dbReference type="EMBL" id="CAE0823679.1"/>
    </source>
</evidence>
<sequence length="126" mass="13280">MGQDGVSAAHAAGPQSSVIGSPQPFATQKSHAIGGVGKWDGAAQQTRWSLHRTVPSVGLVCVAPRSHERDCPQRVLRAGERAPRKAVRMQMPFWGKCFGEHVHPWDSGGESAAAALGCGRHAAPPQ</sequence>
<accession>A0A7S4G335</accession>
<reference evidence="2" key="1">
    <citation type="submission" date="2021-01" db="EMBL/GenBank/DDBJ databases">
        <authorList>
            <person name="Corre E."/>
            <person name="Pelletier E."/>
            <person name="Niang G."/>
            <person name="Scheremetjew M."/>
            <person name="Finn R."/>
            <person name="Kale V."/>
            <person name="Holt S."/>
            <person name="Cochrane G."/>
            <person name="Meng A."/>
            <person name="Brown T."/>
            <person name="Cohen L."/>
        </authorList>
    </citation>
    <scope>NUCLEOTIDE SEQUENCE</scope>
    <source>
        <strain evidence="2">CCMP1594</strain>
    </source>
</reference>
<feature type="region of interest" description="Disordered" evidence="1">
    <location>
        <begin position="1"/>
        <end position="33"/>
    </location>
</feature>
<gene>
    <name evidence="2" type="ORF">EGYM00163_LOCUS34882</name>
</gene>
<dbReference type="EMBL" id="HBJA01101260">
    <property type="protein sequence ID" value="CAE0823679.1"/>
    <property type="molecule type" value="Transcribed_RNA"/>
</dbReference>
<protein>
    <submittedName>
        <fullName evidence="2">Uncharacterized protein</fullName>
    </submittedName>
</protein>
<name>A0A7S4G335_9EUGL</name>